<dbReference type="PROSITE" id="PS51318">
    <property type="entry name" value="TAT"/>
    <property type="match status" value="1"/>
</dbReference>
<reference evidence="1 2" key="1">
    <citation type="submission" date="2020-05" db="EMBL/GenBank/DDBJ databases">
        <title>Whole genome shotgun sequence of Streptomyces fulvorobeus NBRC 15897.</title>
        <authorList>
            <person name="Komaki H."/>
            <person name="Tamura T."/>
        </authorList>
    </citation>
    <scope>NUCLEOTIDE SEQUENCE [LARGE SCALE GENOMIC DNA]</scope>
    <source>
        <strain evidence="1 2">NBRC 15897</strain>
    </source>
</reference>
<comment type="caution">
    <text evidence="1">The sequence shown here is derived from an EMBL/GenBank/DDBJ whole genome shotgun (WGS) entry which is preliminary data.</text>
</comment>
<keyword evidence="2" id="KW-1185">Reference proteome</keyword>
<accession>A0A7J0CGJ1</accession>
<dbReference type="Proteomes" id="UP000498980">
    <property type="component" value="Unassembled WGS sequence"/>
</dbReference>
<evidence type="ECO:0000313" key="1">
    <source>
        <dbReference type="EMBL" id="GFN00837.1"/>
    </source>
</evidence>
<protein>
    <submittedName>
        <fullName evidence="1">Uncharacterized protein</fullName>
    </submittedName>
</protein>
<dbReference type="EMBL" id="BLWC01000001">
    <property type="protein sequence ID" value="GFN00837.1"/>
    <property type="molecule type" value="Genomic_DNA"/>
</dbReference>
<organism evidence="1 2">
    <name type="scientific">Streptomyces fulvorobeus</name>
    <dbReference type="NCBI Taxonomy" id="284028"/>
    <lineage>
        <taxon>Bacteria</taxon>
        <taxon>Bacillati</taxon>
        <taxon>Actinomycetota</taxon>
        <taxon>Actinomycetes</taxon>
        <taxon>Kitasatosporales</taxon>
        <taxon>Streptomycetaceae</taxon>
        <taxon>Streptomyces</taxon>
    </lineage>
</organism>
<proteinExistence type="predicted"/>
<sequence>MSLNRRQLMTGALVTAAAATATGRWTTTATAAEGLAAAAPGGHYAPNAAPCTPRRS</sequence>
<evidence type="ECO:0000313" key="2">
    <source>
        <dbReference type="Proteomes" id="UP000498980"/>
    </source>
</evidence>
<name>A0A7J0CGJ1_9ACTN</name>
<dbReference type="AlphaFoldDB" id="A0A7J0CGJ1"/>
<gene>
    <name evidence="1" type="ORF">Sfulv_56470</name>
</gene>
<dbReference type="InterPro" id="IPR006311">
    <property type="entry name" value="TAT_signal"/>
</dbReference>